<dbReference type="SUPFAM" id="SSF53649">
    <property type="entry name" value="Alkaline phosphatase-like"/>
    <property type="match status" value="1"/>
</dbReference>
<keyword evidence="2" id="KW-1185">Reference proteome</keyword>
<dbReference type="Proteomes" id="UP000244571">
    <property type="component" value="Chromosome"/>
</dbReference>
<dbReference type="Gene3D" id="3.40.720.10">
    <property type="entry name" value="Alkaline Phosphatase, subunit A"/>
    <property type="match status" value="1"/>
</dbReference>
<dbReference type="NCBIfam" id="TIGR02335">
    <property type="entry name" value="hydr_PhnA"/>
    <property type="match status" value="1"/>
</dbReference>
<dbReference type="InterPro" id="IPR017850">
    <property type="entry name" value="Alkaline_phosphatase_core_sf"/>
</dbReference>
<organism evidence="1 2">
    <name type="scientific">Orrella marina</name>
    <dbReference type="NCBI Taxonomy" id="2163011"/>
    <lineage>
        <taxon>Bacteria</taxon>
        <taxon>Pseudomonadati</taxon>
        <taxon>Pseudomonadota</taxon>
        <taxon>Betaproteobacteria</taxon>
        <taxon>Burkholderiales</taxon>
        <taxon>Alcaligenaceae</taxon>
        <taxon>Orrella</taxon>
    </lineage>
</organism>
<evidence type="ECO:0000313" key="2">
    <source>
        <dbReference type="Proteomes" id="UP000244571"/>
    </source>
</evidence>
<dbReference type="Pfam" id="PF01663">
    <property type="entry name" value="Phosphodiest"/>
    <property type="match status" value="1"/>
</dbReference>
<name>A0A2R4XM43_9BURK</name>
<sequence>MGSVELHGRRYRLPGKPVVVICIDGCDPEYIENALSRKLCPNLSLMVSSGFSAIADCVMPSFTNPNNASIVTGAPPSVHGIAGNYYLDRETGERVMVNDARMLRGTTLLALLSQAGIRTAAVTAKDKLTRIIGHGLDGPCFSSERAGQTTLSEFGVESVEALVGRPEPDMYSPDLSLYVLDAGLALLRQNISQVLYLSLSDFVQHKYAPGEPESDAFLLAIDHRIGQFIQLGAIVGCVADHGMSRKTDFLGNAQILFVQDLLTDALGPDSAQVICPITDPFVRHHGALGSFVRVYLADQRNTQAATDLLRQSPGVHDVLSRDEAARELSLPHDLEADLVVISQQDWVLGASRQDHDLSAVQDRPLRSHGGYTEQRVPFLISHPLDSEGLAWALSTRLHNYDIFCAILNHTDSVGQD</sequence>
<dbReference type="InterPro" id="IPR023116">
    <property type="entry name" value="Phosphonoacetate_hydro_insert"/>
</dbReference>
<proteinExistence type="predicted"/>
<dbReference type="EMBL" id="CP028901">
    <property type="protein sequence ID" value="AWB34880.1"/>
    <property type="molecule type" value="Genomic_DNA"/>
</dbReference>
<protein>
    <submittedName>
        <fullName evidence="1">Phosphonoacetate hydrolase</fullName>
    </submittedName>
</protein>
<gene>
    <name evidence="1" type="primary">phnA</name>
    <name evidence="1" type="ORF">DBV39_15360</name>
</gene>
<dbReference type="PANTHER" id="PTHR10151">
    <property type="entry name" value="ECTONUCLEOTIDE PYROPHOSPHATASE/PHOSPHODIESTERASE"/>
    <property type="match status" value="1"/>
</dbReference>
<reference evidence="1 2" key="1">
    <citation type="submission" date="2018-04" db="EMBL/GenBank/DDBJ databases">
        <title>Bordetella sp. HZ20 isolated from seawater.</title>
        <authorList>
            <person name="Sun C."/>
        </authorList>
    </citation>
    <scope>NUCLEOTIDE SEQUENCE [LARGE SCALE GENOMIC DNA]</scope>
    <source>
        <strain evidence="1 2">HZ20</strain>
    </source>
</reference>
<dbReference type="GO" id="GO:0047400">
    <property type="term" value="F:phosphonoacetate hydrolase activity"/>
    <property type="evidence" value="ECO:0007669"/>
    <property type="project" value="InterPro"/>
</dbReference>
<dbReference type="CDD" id="cd16018">
    <property type="entry name" value="Enpp"/>
    <property type="match status" value="1"/>
</dbReference>
<dbReference type="Gene3D" id="3.30.1360.110">
    <property type="entry name" value="Domain 2, Phosphonoacetate Hydrolase"/>
    <property type="match status" value="1"/>
</dbReference>
<dbReference type="InterPro" id="IPR012710">
    <property type="entry name" value="Phosphonoacetate_hydro"/>
</dbReference>
<dbReference type="KEGG" id="boz:DBV39_15360"/>
<dbReference type="InterPro" id="IPR002591">
    <property type="entry name" value="Phosphodiest/P_Trfase"/>
</dbReference>
<keyword evidence="1" id="KW-0378">Hydrolase</keyword>
<dbReference type="OrthoDB" id="9771966at2"/>
<dbReference type="AlphaFoldDB" id="A0A2R4XM43"/>
<dbReference type="RefSeq" id="WP_108622290.1">
    <property type="nucleotide sequence ID" value="NZ_CP028901.1"/>
</dbReference>
<dbReference type="PANTHER" id="PTHR10151:SF120">
    <property type="entry name" value="BIS(5'-ADENOSYL)-TRIPHOSPHATASE"/>
    <property type="match status" value="1"/>
</dbReference>
<accession>A0A2R4XM43</accession>
<evidence type="ECO:0000313" key="1">
    <source>
        <dbReference type="EMBL" id="AWB34880.1"/>
    </source>
</evidence>